<evidence type="ECO:0000256" key="1">
    <source>
        <dbReference type="ARBA" id="ARBA00004651"/>
    </source>
</evidence>
<dbReference type="Pfam" id="PF12823">
    <property type="entry name" value="DUF3817"/>
    <property type="match status" value="1"/>
</dbReference>
<dbReference type="NCBIfam" id="TIGR03954">
    <property type="entry name" value="integ_memb_HG"/>
    <property type="match status" value="1"/>
</dbReference>
<evidence type="ECO:0000256" key="2">
    <source>
        <dbReference type="ARBA" id="ARBA00022475"/>
    </source>
</evidence>
<protein>
    <submittedName>
        <fullName evidence="8">DUF3817 domain-containing protein</fullName>
    </submittedName>
</protein>
<evidence type="ECO:0000256" key="3">
    <source>
        <dbReference type="ARBA" id="ARBA00022692"/>
    </source>
</evidence>
<keyword evidence="2" id="KW-1003">Cell membrane</keyword>
<keyword evidence="4 6" id="KW-1133">Transmembrane helix</keyword>
<feature type="domain" description="DUF3817" evidence="7">
    <location>
        <begin position="6"/>
        <end position="97"/>
    </location>
</feature>
<dbReference type="Proteomes" id="UP000283644">
    <property type="component" value="Unassembled WGS sequence"/>
</dbReference>
<dbReference type="EMBL" id="QXGH01000020">
    <property type="protein sequence ID" value="RHW25926.1"/>
    <property type="molecule type" value="Genomic_DNA"/>
</dbReference>
<feature type="transmembrane region" description="Helical" evidence="6">
    <location>
        <begin position="74"/>
        <end position="93"/>
    </location>
</feature>
<dbReference type="GO" id="GO:0005886">
    <property type="term" value="C:plasma membrane"/>
    <property type="evidence" value="ECO:0007669"/>
    <property type="project" value="UniProtKB-SubCell"/>
</dbReference>
<dbReference type="AlphaFoldDB" id="A0A417Y002"/>
<evidence type="ECO:0000313" key="8">
    <source>
        <dbReference type="EMBL" id="RHW25926.1"/>
    </source>
</evidence>
<dbReference type="PANTHER" id="PTHR40077:SF2">
    <property type="entry name" value="MEMBRANE PROTEIN"/>
    <property type="match status" value="1"/>
</dbReference>
<gene>
    <name evidence="8" type="ORF">D0Z08_16430</name>
</gene>
<comment type="caution">
    <text evidence="8">The sequence shown here is derived from an EMBL/GenBank/DDBJ whole genome shotgun (WGS) entry which is preliminary data.</text>
</comment>
<organism evidence="8 9">
    <name type="scientific">Nocardioides immobilis</name>
    <dbReference type="NCBI Taxonomy" id="2049295"/>
    <lineage>
        <taxon>Bacteria</taxon>
        <taxon>Bacillati</taxon>
        <taxon>Actinomycetota</taxon>
        <taxon>Actinomycetes</taxon>
        <taxon>Propionibacteriales</taxon>
        <taxon>Nocardioidaceae</taxon>
        <taxon>Nocardioides</taxon>
    </lineage>
</organism>
<evidence type="ECO:0000313" key="9">
    <source>
        <dbReference type="Proteomes" id="UP000283644"/>
    </source>
</evidence>
<dbReference type="RefSeq" id="WP_118926337.1">
    <property type="nucleotide sequence ID" value="NZ_QXGH01000020.1"/>
</dbReference>
<feature type="transmembrane region" description="Helical" evidence="6">
    <location>
        <begin position="7"/>
        <end position="28"/>
    </location>
</feature>
<proteinExistence type="predicted"/>
<feature type="transmembrane region" description="Helical" evidence="6">
    <location>
        <begin position="48"/>
        <end position="67"/>
    </location>
</feature>
<evidence type="ECO:0000256" key="5">
    <source>
        <dbReference type="ARBA" id="ARBA00023136"/>
    </source>
</evidence>
<accession>A0A417Y002</accession>
<comment type="subcellular location">
    <subcellularLocation>
        <location evidence="1">Cell membrane</location>
        <topology evidence="1">Multi-pass membrane protein</topology>
    </subcellularLocation>
</comment>
<evidence type="ECO:0000259" key="7">
    <source>
        <dbReference type="Pfam" id="PF12823"/>
    </source>
</evidence>
<dbReference type="PANTHER" id="PTHR40077">
    <property type="entry name" value="MEMBRANE PROTEIN-RELATED"/>
    <property type="match status" value="1"/>
</dbReference>
<dbReference type="OrthoDB" id="9342687at2"/>
<dbReference type="InterPro" id="IPR023845">
    <property type="entry name" value="DUF3817_TM"/>
</dbReference>
<keyword evidence="5 6" id="KW-0472">Membrane</keyword>
<reference evidence="8 9" key="1">
    <citation type="submission" date="2018-09" db="EMBL/GenBank/DDBJ databases">
        <title>Genome sequencing of Nocardioides immobilis CCTCC AB 2017083 for comparison to Nocardioides silvaticus.</title>
        <authorList>
            <person name="Li C."/>
            <person name="Wang G."/>
        </authorList>
    </citation>
    <scope>NUCLEOTIDE SEQUENCE [LARGE SCALE GENOMIC DNA]</scope>
    <source>
        <strain evidence="8 9">CCTCC AB 2017083</strain>
    </source>
</reference>
<keyword evidence="9" id="KW-1185">Reference proteome</keyword>
<evidence type="ECO:0000256" key="6">
    <source>
        <dbReference type="SAM" id="Phobius"/>
    </source>
</evidence>
<sequence>MNGLFKTYRVLAFIVGGLLLVGTVGFVLKYGFPDGGSLQELGDQLTPVWVVHGWVYMVYVVIAFVLTQRAGWPLPRFLLMMVAGLVPALIFWVERRVAEQLRAEHPELVGSRDSR</sequence>
<name>A0A417Y002_9ACTN</name>
<keyword evidence="3 6" id="KW-0812">Transmembrane</keyword>
<evidence type="ECO:0000256" key="4">
    <source>
        <dbReference type="ARBA" id="ARBA00022989"/>
    </source>
</evidence>